<accession>A0A356LK19</accession>
<evidence type="ECO:0000313" key="3">
    <source>
        <dbReference type="Proteomes" id="UP000264036"/>
    </source>
</evidence>
<protein>
    <submittedName>
        <fullName evidence="2">GNAT family N-acetyltransferase</fullName>
    </submittedName>
</protein>
<dbReference type="GO" id="GO:0016747">
    <property type="term" value="F:acyltransferase activity, transferring groups other than amino-acyl groups"/>
    <property type="evidence" value="ECO:0007669"/>
    <property type="project" value="InterPro"/>
</dbReference>
<feature type="domain" description="N-acetyltransferase" evidence="1">
    <location>
        <begin position="11"/>
        <end position="170"/>
    </location>
</feature>
<sequence length="189" mass="21099">MAAPVLSTPRLMLRQWQDSDLAAFAALNADPHVMRYFPAVLNRQESDALAARIRHRLDTTQFGFWAVQITGVADFAGFIGLSVPSFDAPFMPCVEIGWRLARPYWKMGYASEGARAALDYAFGALHLPQVVAYTAAINTPSISLMQRLGMWHHASDDFGHPALTEGHPLRQHVLYRVTQTDWKTGKPPH</sequence>
<dbReference type="PROSITE" id="PS51186">
    <property type="entry name" value="GNAT"/>
    <property type="match status" value="1"/>
</dbReference>
<dbReference type="InterPro" id="IPR051531">
    <property type="entry name" value="N-acetyltransferase"/>
</dbReference>
<dbReference type="EMBL" id="DOEK01000035">
    <property type="protein sequence ID" value="HBP31068.1"/>
    <property type="molecule type" value="Genomic_DNA"/>
</dbReference>
<dbReference type="Proteomes" id="UP000264036">
    <property type="component" value="Unassembled WGS sequence"/>
</dbReference>
<proteinExistence type="predicted"/>
<dbReference type="Gene3D" id="3.40.630.30">
    <property type="match status" value="1"/>
</dbReference>
<gene>
    <name evidence="2" type="ORF">DD666_16865</name>
</gene>
<evidence type="ECO:0000313" key="2">
    <source>
        <dbReference type="EMBL" id="HBP31068.1"/>
    </source>
</evidence>
<name>A0A356LK19_9BURK</name>
<dbReference type="Pfam" id="PF13302">
    <property type="entry name" value="Acetyltransf_3"/>
    <property type="match status" value="1"/>
</dbReference>
<dbReference type="InterPro" id="IPR016181">
    <property type="entry name" value="Acyl_CoA_acyltransferase"/>
</dbReference>
<organism evidence="2 3">
    <name type="scientific">Advenella kashmirensis</name>
    <dbReference type="NCBI Taxonomy" id="310575"/>
    <lineage>
        <taxon>Bacteria</taxon>
        <taxon>Pseudomonadati</taxon>
        <taxon>Pseudomonadota</taxon>
        <taxon>Betaproteobacteria</taxon>
        <taxon>Burkholderiales</taxon>
        <taxon>Alcaligenaceae</taxon>
    </lineage>
</organism>
<evidence type="ECO:0000259" key="1">
    <source>
        <dbReference type="PROSITE" id="PS51186"/>
    </source>
</evidence>
<keyword evidence="2" id="KW-0808">Transferase</keyword>
<reference evidence="2 3" key="1">
    <citation type="journal article" date="2018" name="Nat. Biotechnol.">
        <title>A standardized bacterial taxonomy based on genome phylogeny substantially revises the tree of life.</title>
        <authorList>
            <person name="Parks D.H."/>
            <person name="Chuvochina M."/>
            <person name="Waite D.W."/>
            <person name="Rinke C."/>
            <person name="Skarshewski A."/>
            <person name="Chaumeil P.A."/>
            <person name="Hugenholtz P."/>
        </authorList>
    </citation>
    <scope>NUCLEOTIDE SEQUENCE [LARGE SCALE GENOMIC DNA]</scope>
    <source>
        <strain evidence="2">UBA10707</strain>
    </source>
</reference>
<dbReference type="PANTHER" id="PTHR43792">
    <property type="entry name" value="GNAT FAMILY, PUTATIVE (AFU_ORTHOLOGUE AFUA_3G00765)-RELATED-RELATED"/>
    <property type="match status" value="1"/>
</dbReference>
<dbReference type="InterPro" id="IPR000182">
    <property type="entry name" value="GNAT_dom"/>
</dbReference>
<dbReference type="PANTHER" id="PTHR43792:SF1">
    <property type="entry name" value="N-ACETYLTRANSFERASE DOMAIN-CONTAINING PROTEIN"/>
    <property type="match status" value="1"/>
</dbReference>
<dbReference type="SUPFAM" id="SSF55729">
    <property type="entry name" value="Acyl-CoA N-acyltransferases (Nat)"/>
    <property type="match status" value="1"/>
</dbReference>
<comment type="caution">
    <text evidence="2">The sequence shown here is derived from an EMBL/GenBank/DDBJ whole genome shotgun (WGS) entry which is preliminary data.</text>
</comment>
<dbReference type="AlphaFoldDB" id="A0A356LK19"/>